<feature type="domain" description="Pyrimidine nucleoside phosphorylase C-terminal" evidence="8">
    <location>
        <begin position="349"/>
        <end position="423"/>
    </location>
</feature>
<dbReference type="PANTHER" id="PTHR10515">
    <property type="entry name" value="THYMIDINE PHOSPHORYLASE"/>
    <property type="match status" value="1"/>
</dbReference>
<protein>
    <recommendedName>
        <fullName evidence="3 7">Thymidine phosphorylase</fullName>
        <ecNumber evidence="3 7">2.4.2.4</ecNumber>
    </recommendedName>
    <alternativeName>
        <fullName evidence="7">TdRPase</fullName>
    </alternativeName>
</protein>
<gene>
    <name evidence="7" type="primary">deoA</name>
    <name evidence="9" type="ORF">BA177_15480</name>
</gene>
<dbReference type="SUPFAM" id="SSF52418">
    <property type="entry name" value="Nucleoside phosphorylase/phosphoribosyltransferase catalytic domain"/>
    <property type="match status" value="1"/>
</dbReference>
<dbReference type="Gene3D" id="3.90.1170.30">
    <property type="entry name" value="Pyrimidine nucleoside phosphorylase-like, C-terminal domain"/>
    <property type="match status" value="1"/>
</dbReference>
<dbReference type="Pfam" id="PF00591">
    <property type="entry name" value="Glycos_transf_3"/>
    <property type="match status" value="1"/>
</dbReference>
<dbReference type="GO" id="GO:0009032">
    <property type="term" value="F:thymidine phosphorylase activity"/>
    <property type="evidence" value="ECO:0007669"/>
    <property type="project" value="UniProtKB-UniRule"/>
</dbReference>
<keyword evidence="4 7" id="KW-0328">Glycosyltransferase</keyword>
<reference evidence="9 10" key="1">
    <citation type="submission" date="2016-06" db="EMBL/GenBank/DDBJ databases">
        <title>Complete genome sequence of a deep-branching marine Gamma Proteobacterium Woeseia oceani type strain XK5.</title>
        <authorList>
            <person name="Mu D."/>
            <person name="Du Z."/>
        </authorList>
    </citation>
    <scope>NUCLEOTIDE SEQUENCE [LARGE SCALE GENOMIC DNA]</scope>
    <source>
        <strain evidence="9 10">XK5</strain>
    </source>
</reference>
<dbReference type="PANTHER" id="PTHR10515:SF0">
    <property type="entry name" value="THYMIDINE PHOSPHORYLASE"/>
    <property type="match status" value="1"/>
</dbReference>
<dbReference type="EMBL" id="CP016268">
    <property type="protein sequence ID" value="ANO52402.1"/>
    <property type="molecule type" value="Genomic_DNA"/>
</dbReference>
<dbReference type="Gene3D" id="3.40.1030.10">
    <property type="entry name" value="Nucleoside phosphorylase/phosphoribosyltransferase catalytic domain"/>
    <property type="match status" value="1"/>
</dbReference>
<evidence type="ECO:0000313" key="10">
    <source>
        <dbReference type="Proteomes" id="UP000092695"/>
    </source>
</evidence>
<dbReference type="InterPro" id="IPR000312">
    <property type="entry name" value="Glycosyl_Trfase_fam3"/>
</dbReference>
<evidence type="ECO:0000313" key="9">
    <source>
        <dbReference type="EMBL" id="ANO52402.1"/>
    </source>
</evidence>
<dbReference type="SMART" id="SM00941">
    <property type="entry name" value="PYNP_C"/>
    <property type="match status" value="1"/>
</dbReference>
<dbReference type="UniPathway" id="UPA00578">
    <property type="reaction ID" value="UER00638"/>
</dbReference>
<dbReference type="OrthoDB" id="9763887at2"/>
<keyword evidence="10" id="KW-1185">Reference proteome</keyword>
<comment type="similarity">
    <text evidence="1 7">Belongs to the thymidine/pyrimidine-nucleoside phosphorylase family.</text>
</comment>
<dbReference type="InterPro" id="IPR013102">
    <property type="entry name" value="PYNP_C"/>
</dbReference>
<dbReference type="HAMAP" id="MF_01628">
    <property type="entry name" value="Thymid_phosp"/>
    <property type="match status" value="1"/>
</dbReference>
<evidence type="ECO:0000256" key="7">
    <source>
        <dbReference type="HAMAP-Rule" id="MF_01628"/>
    </source>
</evidence>
<dbReference type="Gene3D" id="1.20.970.10">
    <property type="entry name" value="Transferase, Pyrimidine Nucleoside Phosphorylase, Chain C"/>
    <property type="match status" value="1"/>
</dbReference>
<dbReference type="KEGG" id="woc:BA177_15480"/>
<evidence type="ECO:0000256" key="1">
    <source>
        <dbReference type="ARBA" id="ARBA00006915"/>
    </source>
</evidence>
<accession>A0A193LIR7</accession>
<keyword evidence="5 7" id="KW-0808">Transferase</keyword>
<dbReference type="Proteomes" id="UP000092695">
    <property type="component" value="Chromosome"/>
</dbReference>
<evidence type="ECO:0000256" key="3">
    <source>
        <dbReference type="ARBA" id="ARBA00011892"/>
    </source>
</evidence>
<dbReference type="GO" id="GO:0046104">
    <property type="term" value="P:thymidine metabolic process"/>
    <property type="evidence" value="ECO:0007669"/>
    <property type="project" value="UniProtKB-UniRule"/>
</dbReference>
<dbReference type="NCBIfam" id="TIGR02643">
    <property type="entry name" value="T_phosphoryl"/>
    <property type="match status" value="1"/>
</dbReference>
<dbReference type="GO" id="GO:0004645">
    <property type="term" value="F:1,4-alpha-oligoglucan phosphorylase activity"/>
    <property type="evidence" value="ECO:0007669"/>
    <property type="project" value="InterPro"/>
</dbReference>
<dbReference type="PIRSF" id="PIRSF000478">
    <property type="entry name" value="TP_PyNP"/>
    <property type="match status" value="1"/>
</dbReference>
<organism evidence="9 10">
    <name type="scientific">Woeseia oceani</name>
    <dbReference type="NCBI Taxonomy" id="1548547"/>
    <lineage>
        <taxon>Bacteria</taxon>
        <taxon>Pseudomonadati</taxon>
        <taxon>Pseudomonadota</taxon>
        <taxon>Gammaproteobacteria</taxon>
        <taxon>Woeseiales</taxon>
        <taxon>Woeseiaceae</taxon>
        <taxon>Woeseia</taxon>
    </lineage>
</organism>
<dbReference type="InterPro" id="IPR000053">
    <property type="entry name" value="Thymidine/pyrmidine_PPase"/>
</dbReference>
<proteinExistence type="inferred from homology"/>
<dbReference type="NCBIfam" id="NF004490">
    <property type="entry name" value="PRK05820.1"/>
    <property type="match status" value="1"/>
</dbReference>
<dbReference type="RefSeq" id="WP_068617678.1">
    <property type="nucleotide sequence ID" value="NZ_CP016268.1"/>
</dbReference>
<dbReference type="SUPFAM" id="SSF54680">
    <property type="entry name" value="Pyrimidine nucleoside phosphorylase C-terminal domain"/>
    <property type="match status" value="1"/>
</dbReference>
<dbReference type="InterPro" id="IPR035902">
    <property type="entry name" value="Nuc_phospho_transferase"/>
</dbReference>
<evidence type="ECO:0000256" key="5">
    <source>
        <dbReference type="ARBA" id="ARBA00022679"/>
    </source>
</evidence>
<dbReference type="GO" id="GO:0005829">
    <property type="term" value="C:cytosol"/>
    <property type="evidence" value="ECO:0007669"/>
    <property type="project" value="TreeGrafter"/>
</dbReference>
<dbReference type="FunFam" id="3.40.1030.10:FF:000003">
    <property type="entry name" value="Pyrimidine-nucleoside phosphorylase"/>
    <property type="match status" value="1"/>
</dbReference>
<dbReference type="NCBIfam" id="TIGR02644">
    <property type="entry name" value="Y_phosphoryl"/>
    <property type="match status" value="1"/>
</dbReference>
<comment type="catalytic activity">
    <reaction evidence="6 7">
        <text>thymidine + phosphate = 2-deoxy-alpha-D-ribose 1-phosphate + thymine</text>
        <dbReference type="Rhea" id="RHEA:16037"/>
        <dbReference type="ChEBI" id="CHEBI:17748"/>
        <dbReference type="ChEBI" id="CHEBI:17821"/>
        <dbReference type="ChEBI" id="CHEBI:43474"/>
        <dbReference type="ChEBI" id="CHEBI:57259"/>
        <dbReference type="EC" id="2.4.2.4"/>
    </reaction>
</comment>
<dbReference type="InterPro" id="IPR036320">
    <property type="entry name" value="Glycosyl_Trfase_fam3_N_dom_sf"/>
</dbReference>
<name>A0A193LIR7_9GAMM</name>
<evidence type="ECO:0000259" key="8">
    <source>
        <dbReference type="SMART" id="SM00941"/>
    </source>
</evidence>
<dbReference type="InterPro" id="IPR013465">
    <property type="entry name" value="Thymidine_Pase"/>
</dbReference>
<dbReference type="Pfam" id="PF07831">
    <property type="entry name" value="PYNP_C"/>
    <property type="match status" value="1"/>
</dbReference>
<evidence type="ECO:0000256" key="6">
    <source>
        <dbReference type="ARBA" id="ARBA00048550"/>
    </source>
</evidence>
<dbReference type="EC" id="2.4.2.4" evidence="3 7"/>
<dbReference type="InterPro" id="IPR036566">
    <property type="entry name" value="PYNP-like_C_sf"/>
</dbReference>
<dbReference type="GO" id="GO:0006206">
    <property type="term" value="P:pyrimidine nucleobase metabolic process"/>
    <property type="evidence" value="ECO:0007669"/>
    <property type="project" value="InterPro"/>
</dbReference>
<sequence length="440" mass="46153">MLFTDVIRKKRDGGELSADEIQYLVDGLADGSLPAEQVSALAMAIFLNSMSFDEAGLLTIAMAQSGSVLEWQDAGLDGPVVDKHSTGGVGDKVSFLLAPIAAACGCYVPMISGRGLGHTGGTTDKAESIPGYQATPDFALFRKVVASVGCAIIGQTADLAPADRRLYAIRDVTATVESVPLITASILSKKIAAGLDGLVMDVKVGSGAFMQSMSRAEELSRSIIGTAARAGLKTHAVITDMNEVLGYTAGNALEIAESVRYLRNEGSEARLDEVVRALTAEMLLLTGIERDAAGAAKRVDEAIRSGAAAERFARMVAELGGPADFIDRYEHHLPTAPVIQPVYLEQDGYLHSMDTHAIGNAIIELGGGRRVLGEALDLAVGFSDFKQIGDAVDKQHPVAMVHASTVEKANQAVQRLRAAAAVSPVPPEARAVVCRTIDAA</sequence>
<dbReference type="SUPFAM" id="SSF47648">
    <property type="entry name" value="Nucleoside phosphorylase/phosphoribosyltransferase N-terminal domain"/>
    <property type="match status" value="1"/>
</dbReference>
<evidence type="ECO:0000256" key="2">
    <source>
        <dbReference type="ARBA" id="ARBA00011738"/>
    </source>
</evidence>
<dbReference type="STRING" id="1548547.BA177_15480"/>
<comment type="pathway">
    <text evidence="7">Pyrimidine metabolism; dTMP biosynthesis via salvage pathway; dTMP from thymine: step 1/2.</text>
</comment>
<comment type="subunit">
    <text evidence="2 7">Homodimer.</text>
</comment>
<dbReference type="Pfam" id="PF02885">
    <property type="entry name" value="Glycos_trans_3N"/>
    <property type="match status" value="1"/>
</dbReference>
<dbReference type="InterPro" id="IPR018090">
    <property type="entry name" value="Pyrmidine_PPas_bac/euk"/>
</dbReference>
<dbReference type="InterPro" id="IPR017459">
    <property type="entry name" value="Glycosyl_Trfase_fam3_N_dom"/>
</dbReference>
<dbReference type="AlphaFoldDB" id="A0A193LIR7"/>
<comment type="function">
    <text evidence="7">The enzymes which catalyze the reversible phosphorolysis of pyrimidine nucleosides are involved in the degradation of these compounds and in their utilization as carbon and energy sources, or in the rescue of pyrimidine bases for nucleotide synthesis.</text>
</comment>
<evidence type="ECO:0000256" key="4">
    <source>
        <dbReference type="ARBA" id="ARBA00022676"/>
    </source>
</evidence>